<dbReference type="EMBL" id="QGNW01000061">
    <property type="protein sequence ID" value="RVX04282.1"/>
    <property type="molecule type" value="Genomic_DNA"/>
</dbReference>
<accession>A0A438J5P5</accession>
<name>A0A438J5P5_VITVI</name>
<dbReference type="AlphaFoldDB" id="A0A438J5P5"/>
<protein>
    <submittedName>
        <fullName evidence="1">Uncharacterized protein</fullName>
    </submittedName>
</protein>
<proteinExistence type="predicted"/>
<evidence type="ECO:0000313" key="1">
    <source>
        <dbReference type="EMBL" id="RVX04282.1"/>
    </source>
</evidence>
<evidence type="ECO:0000313" key="2">
    <source>
        <dbReference type="Proteomes" id="UP000288805"/>
    </source>
</evidence>
<comment type="caution">
    <text evidence="1">The sequence shown here is derived from an EMBL/GenBank/DDBJ whole genome shotgun (WGS) entry which is preliminary data.</text>
</comment>
<dbReference type="Proteomes" id="UP000288805">
    <property type="component" value="Unassembled WGS sequence"/>
</dbReference>
<gene>
    <name evidence="1" type="ORF">CK203_018567</name>
</gene>
<reference evidence="1 2" key="1">
    <citation type="journal article" date="2018" name="PLoS Genet.">
        <title>Population sequencing reveals clonal diversity and ancestral inbreeding in the grapevine cultivar Chardonnay.</title>
        <authorList>
            <person name="Roach M.J."/>
            <person name="Johnson D.L."/>
            <person name="Bohlmann J."/>
            <person name="van Vuuren H.J."/>
            <person name="Jones S.J."/>
            <person name="Pretorius I.S."/>
            <person name="Schmidt S.A."/>
            <person name="Borneman A.R."/>
        </authorList>
    </citation>
    <scope>NUCLEOTIDE SEQUENCE [LARGE SCALE GENOMIC DNA]</scope>
    <source>
        <strain evidence="2">cv. Chardonnay</strain>
        <tissue evidence="1">Leaf</tissue>
    </source>
</reference>
<organism evidence="1 2">
    <name type="scientific">Vitis vinifera</name>
    <name type="common">Grape</name>
    <dbReference type="NCBI Taxonomy" id="29760"/>
    <lineage>
        <taxon>Eukaryota</taxon>
        <taxon>Viridiplantae</taxon>
        <taxon>Streptophyta</taxon>
        <taxon>Embryophyta</taxon>
        <taxon>Tracheophyta</taxon>
        <taxon>Spermatophyta</taxon>
        <taxon>Magnoliopsida</taxon>
        <taxon>eudicotyledons</taxon>
        <taxon>Gunneridae</taxon>
        <taxon>Pentapetalae</taxon>
        <taxon>rosids</taxon>
        <taxon>Vitales</taxon>
        <taxon>Vitaceae</taxon>
        <taxon>Viteae</taxon>
        <taxon>Vitis</taxon>
    </lineage>
</organism>
<sequence>MRSPSLYFLCSLVYVTSHPPFAFKLLNANNYLPPPLPPSFTPHHVLPRELKLLCSSLLLTPHPPSSIYGNWIPDYSCYIWDRGLRFLGVSLKRILSHESGIEGLVCLGKPKPGLIHQTIIVLGRNETPWASLQKGIFQRGNHSLKVVEEFEGISQATEHSYPALVMSSEDGTGGTKAEYEGCNSEDYSEDEMYNDDDDDEYLVNESLEEMESPVPLGSLPVDLLAKQLGEE</sequence>